<comment type="similarity">
    <text evidence="1">Belongs to the ABC transporter superfamily.</text>
</comment>
<evidence type="ECO:0000256" key="2">
    <source>
        <dbReference type="ARBA" id="ARBA00022448"/>
    </source>
</evidence>
<dbReference type="PROSITE" id="PS00211">
    <property type="entry name" value="ABC_TRANSPORTER_1"/>
    <property type="match status" value="1"/>
</dbReference>
<dbReference type="Gene3D" id="3.40.50.300">
    <property type="entry name" value="P-loop containing nucleotide triphosphate hydrolases"/>
    <property type="match status" value="1"/>
</dbReference>
<dbReference type="InterPro" id="IPR027417">
    <property type="entry name" value="P-loop_NTPase"/>
</dbReference>
<dbReference type="CDD" id="cd03257">
    <property type="entry name" value="ABC_NikE_OppD_transporters"/>
    <property type="match status" value="1"/>
</dbReference>
<organism evidence="6 7">
    <name type="scientific">Nocardia jinanensis</name>
    <dbReference type="NCBI Taxonomy" id="382504"/>
    <lineage>
        <taxon>Bacteria</taxon>
        <taxon>Bacillati</taxon>
        <taxon>Actinomycetota</taxon>
        <taxon>Actinomycetes</taxon>
        <taxon>Mycobacteriales</taxon>
        <taxon>Nocardiaceae</taxon>
        <taxon>Nocardia</taxon>
    </lineage>
</organism>
<keyword evidence="2" id="KW-0813">Transport</keyword>
<sequence length="265" mass="28781">MTVDSVSAPALVEASGLSRSFRLPRTTLRGAAPVRHAVREVDLSLTEGARLGIVGESGSGKSTLLRLLLALDRPDSGEVRYRGRPVAGRRLAWFRREVQMVPQDPLNSLDPRAVVGDSIAEPLECLRIPGDHDTRVTELLVAVGLEPDAARRYPHEFSGGQRQRIAIARALAPHPGVLVADEPFSALDATVRGQIIDLVRSLVDGFGLSLILVSHDIGVVQQLCDRLLVMREGAIVEDGVTETVLFAPRHPYTRELLRAVPVLPE</sequence>
<name>A0A917VWD4_9NOCA</name>
<evidence type="ECO:0000256" key="4">
    <source>
        <dbReference type="ARBA" id="ARBA00022840"/>
    </source>
</evidence>
<dbReference type="PANTHER" id="PTHR43776:SF7">
    <property type="entry name" value="D,D-DIPEPTIDE TRANSPORT ATP-BINDING PROTEIN DDPF-RELATED"/>
    <property type="match status" value="1"/>
</dbReference>
<comment type="caution">
    <text evidence="6">The sequence shown here is derived from an EMBL/GenBank/DDBJ whole genome shotgun (WGS) entry which is preliminary data.</text>
</comment>
<evidence type="ECO:0000256" key="3">
    <source>
        <dbReference type="ARBA" id="ARBA00022741"/>
    </source>
</evidence>
<dbReference type="InterPro" id="IPR050319">
    <property type="entry name" value="ABC_transp_ATP-bind"/>
</dbReference>
<gene>
    <name evidence="6" type="ORF">GCM10011588_52620</name>
</gene>
<dbReference type="PANTHER" id="PTHR43776">
    <property type="entry name" value="TRANSPORT ATP-BINDING PROTEIN"/>
    <property type="match status" value="1"/>
</dbReference>
<evidence type="ECO:0000313" key="6">
    <source>
        <dbReference type="EMBL" id="GGL31339.1"/>
    </source>
</evidence>
<keyword evidence="7" id="KW-1185">Reference proteome</keyword>
<dbReference type="AlphaFoldDB" id="A0A917VWD4"/>
<dbReference type="RefSeq" id="WP_058856419.1">
    <property type="nucleotide sequence ID" value="NZ_BMMH01000013.1"/>
</dbReference>
<dbReference type="InterPro" id="IPR003593">
    <property type="entry name" value="AAA+_ATPase"/>
</dbReference>
<accession>A0A917VWD4</accession>
<keyword evidence="3" id="KW-0547">Nucleotide-binding</keyword>
<dbReference type="PROSITE" id="PS50893">
    <property type="entry name" value="ABC_TRANSPORTER_2"/>
    <property type="match status" value="1"/>
</dbReference>
<evidence type="ECO:0000256" key="1">
    <source>
        <dbReference type="ARBA" id="ARBA00005417"/>
    </source>
</evidence>
<reference evidence="6" key="2">
    <citation type="submission" date="2020-09" db="EMBL/GenBank/DDBJ databases">
        <authorList>
            <person name="Sun Q."/>
            <person name="Zhou Y."/>
        </authorList>
    </citation>
    <scope>NUCLEOTIDE SEQUENCE</scope>
    <source>
        <strain evidence="6">CGMCC 4.3508</strain>
    </source>
</reference>
<reference evidence="6" key="1">
    <citation type="journal article" date="2014" name="Int. J. Syst. Evol. Microbiol.">
        <title>Complete genome sequence of Corynebacterium casei LMG S-19264T (=DSM 44701T), isolated from a smear-ripened cheese.</title>
        <authorList>
            <consortium name="US DOE Joint Genome Institute (JGI-PGF)"/>
            <person name="Walter F."/>
            <person name="Albersmeier A."/>
            <person name="Kalinowski J."/>
            <person name="Ruckert C."/>
        </authorList>
    </citation>
    <scope>NUCLEOTIDE SEQUENCE</scope>
    <source>
        <strain evidence="6">CGMCC 4.3508</strain>
    </source>
</reference>
<feature type="domain" description="ABC transporter" evidence="5">
    <location>
        <begin position="21"/>
        <end position="257"/>
    </location>
</feature>
<keyword evidence="4 6" id="KW-0067">ATP-binding</keyword>
<dbReference type="GO" id="GO:0005524">
    <property type="term" value="F:ATP binding"/>
    <property type="evidence" value="ECO:0007669"/>
    <property type="project" value="UniProtKB-KW"/>
</dbReference>
<dbReference type="InterPro" id="IPR003439">
    <property type="entry name" value="ABC_transporter-like_ATP-bd"/>
</dbReference>
<dbReference type="InterPro" id="IPR017871">
    <property type="entry name" value="ABC_transporter-like_CS"/>
</dbReference>
<dbReference type="Proteomes" id="UP000638263">
    <property type="component" value="Unassembled WGS sequence"/>
</dbReference>
<dbReference type="SUPFAM" id="SSF52540">
    <property type="entry name" value="P-loop containing nucleoside triphosphate hydrolases"/>
    <property type="match status" value="1"/>
</dbReference>
<dbReference type="SMART" id="SM00382">
    <property type="entry name" value="AAA"/>
    <property type="match status" value="1"/>
</dbReference>
<evidence type="ECO:0000313" key="7">
    <source>
        <dbReference type="Proteomes" id="UP000638263"/>
    </source>
</evidence>
<evidence type="ECO:0000259" key="5">
    <source>
        <dbReference type="PROSITE" id="PS50893"/>
    </source>
</evidence>
<proteinExistence type="inferred from homology"/>
<dbReference type="EMBL" id="BMMH01000013">
    <property type="protein sequence ID" value="GGL31339.1"/>
    <property type="molecule type" value="Genomic_DNA"/>
</dbReference>
<dbReference type="GO" id="GO:0055085">
    <property type="term" value="P:transmembrane transport"/>
    <property type="evidence" value="ECO:0007669"/>
    <property type="project" value="UniProtKB-ARBA"/>
</dbReference>
<dbReference type="GO" id="GO:0016887">
    <property type="term" value="F:ATP hydrolysis activity"/>
    <property type="evidence" value="ECO:0007669"/>
    <property type="project" value="InterPro"/>
</dbReference>
<dbReference type="Pfam" id="PF00005">
    <property type="entry name" value="ABC_tran"/>
    <property type="match status" value="1"/>
</dbReference>
<protein>
    <submittedName>
        <fullName evidence="6">ABC transporter ATP-binding protein</fullName>
    </submittedName>
</protein>